<dbReference type="CDD" id="cd04095">
    <property type="entry name" value="CysN_NoDQ_III"/>
    <property type="match status" value="1"/>
</dbReference>
<comment type="pathway">
    <text evidence="3 14">Sulfur metabolism; hydrogen sulfide biosynthesis; sulfite from sulfate: step 2/3.</text>
</comment>
<dbReference type="CDD" id="cd03695">
    <property type="entry name" value="CysN_NodQ_II"/>
    <property type="match status" value="1"/>
</dbReference>
<dbReference type="InterPro" id="IPR059117">
    <property type="entry name" value="APS_kinase_dom"/>
</dbReference>
<dbReference type="KEGG" id="lsf:I8J32_017300"/>
<dbReference type="GO" id="GO:0004781">
    <property type="term" value="F:sulfate adenylyltransferase (ATP) activity"/>
    <property type="evidence" value="ECO:0007669"/>
    <property type="project" value="UniProtKB-UniRule"/>
</dbReference>
<accession>A0A974Y0M0</accession>
<evidence type="ECO:0000259" key="15">
    <source>
        <dbReference type="PROSITE" id="PS51722"/>
    </source>
</evidence>
<dbReference type="PROSITE" id="PS00301">
    <property type="entry name" value="G_TR_1"/>
    <property type="match status" value="1"/>
</dbReference>
<dbReference type="InterPro" id="IPR011779">
    <property type="entry name" value="SO4_adenylTrfase_lsu"/>
</dbReference>
<evidence type="ECO:0000256" key="8">
    <source>
        <dbReference type="ARBA" id="ARBA00022741"/>
    </source>
</evidence>
<feature type="binding site" evidence="13">
    <location>
        <begin position="164"/>
        <end position="167"/>
    </location>
    <ligand>
        <name>GTP</name>
        <dbReference type="ChEBI" id="CHEBI:37565"/>
    </ligand>
</feature>
<dbReference type="NCBIfam" id="NF004035">
    <property type="entry name" value="PRK05506.1"/>
    <property type="match status" value="1"/>
</dbReference>
<evidence type="ECO:0000256" key="4">
    <source>
        <dbReference type="ARBA" id="ARBA00005438"/>
    </source>
</evidence>
<dbReference type="Gene3D" id="2.40.30.10">
    <property type="entry name" value="Translation factors"/>
    <property type="match status" value="2"/>
</dbReference>
<dbReference type="InterPro" id="IPR009000">
    <property type="entry name" value="Transl_B-barrel_sf"/>
</dbReference>
<evidence type="ECO:0000313" key="17">
    <source>
        <dbReference type="Proteomes" id="UP000639274"/>
    </source>
</evidence>
<comment type="similarity">
    <text evidence="4">In the C-terminal section; belongs to the APS kinase family.</text>
</comment>
<dbReference type="InterPro" id="IPR000795">
    <property type="entry name" value="T_Tr_GTP-bd_dom"/>
</dbReference>
<dbReference type="PANTHER" id="PTHR23115">
    <property type="entry name" value="TRANSLATION FACTOR"/>
    <property type="match status" value="1"/>
</dbReference>
<dbReference type="AlphaFoldDB" id="A0A974Y0M0"/>
<dbReference type="GO" id="GO:0004020">
    <property type="term" value="F:adenylylsulfate kinase activity"/>
    <property type="evidence" value="ECO:0007669"/>
    <property type="project" value="UniProtKB-UniRule"/>
</dbReference>
<comment type="pathway">
    <text evidence="13">Sulfur metabolism; hydrogen sulfide biosynthesis; sulfite from sulfate: step 1/3.</text>
</comment>
<dbReference type="InterPro" id="IPR054696">
    <property type="entry name" value="GTP-eEF1A_C"/>
</dbReference>
<evidence type="ECO:0000256" key="13">
    <source>
        <dbReference type="HAMAP-Rule" id="MF_00062"/>
    </source>
</evidence>
<keyword evidence="17" id="KW-1185">Reference proteome</keyword>
<keyword evidence="14" id="KW-0597">Phosphoprotein</keyword>
<comment type="similarity">
    <text evidence="13">Belongs to the TRAFAC class translation factor GTPase superfamily. Classic translation factor GTPase family. CysN/NodQ subfamily.</text>
</comment>
<dbReference type="GO" id="GO:0003924">
    <property type="term" value="F:GTPase activity"/>
    <property type="evidence" value="ECO:0007669"/>
    <property type="project" value="InterPro"/>
</dbReference>
<dbReference type="NCBIfam" id="TIGR00455">
    <property type="entry name" value="apsK"/>
    <property type="match status" value="1"/>
</dbReference>
<evidence type="ECO:0000256" key="1">
    <source>
        <dbReference type="ARBA" id="ARBA00001823"/>
    </source>
</evidence>
<dbReference type="InterPro" id="IPR031157">
    <property type="entry name" value="G_TR_CS"/>
</dbReference>
<comment type="similarity">
    <text evidence="14">Belongs to the APS kinase family.</text>
</comment>
<dbReference type="InterPro" id="IPR027417">
    <property type="entry name" value="P-loop_NTPase"/>
</dbReference>
<dbReference type="EMBL" id="CP071518">
    <property type="protein sequence ID" value="QSX78378.1"/>
    <property type="molecule type" value="Genomic_DNA"/>
</dbReference>
<comment type="similarity">
    <text evidence="5">In the N-terminal section; belongs to the TRAFAC class translation factor GTPase superfamily. Classic translation factor GTPase family. CysN/NodQ subfamily.</text>
</comment>
<evidence type="ECO:0000256" key="3">
    <source>
        <dbReference type="ARBA" id="ARBA00004806"/>
    </source>
</evidence>
<organism evidence="16 17">
    <name type="scientific">Agrilutibacter solisilvae</name>
    <dbReference type="NCBI Taxonomy" id="2763317"/>
    <lineage>
        <taxon>Bacteria</taxon>
        <taxon>Pseudomonadati</taxon>
        <taxon>Pseudomonadota</taxon>
        <taxon>Gammaproteobacteria</taxon>
        <taxon>Lysobacterales</taxon>
        <taxon>Lysobacteraceae</taxon>
        <taxon>Agrilutibacter</taxon>
    </lineage>
</organism>
<comment type="catalytic activity">
    <reaction evidence="12 13">
        <text>sulfate + ATP + H(+) = adenosine 5'-phosphosulfate + diphosphate</text>
        <dbReference type="Rhea" id="RHEA:18133"/>
        <dbReference type="ChEBI" id="CHEBI:15378"/>
        <dbReference type="ChEBI" id="CHEBI:16189"/>
        <dbReference type="ChEBI" id="CHEBI:30616"/>
        <dbReference type="ChEBI" id="CHEBI:33019"/>
        <dbReference type="ChEBI" id="CHEBI:58243"/>
        <dbReference type="EC" id="2.7.7.4"/>
    </reaction>
</comment>
<evidence type="ECO:0000256" key="6">
    <source>
        <dbReference type="ARBA" id="ARBA00022679"/>
    </source>
</evidence>
<dbReference type="InterPro" id="IPR044138">
    <property type="entry name" value="CysN_II"/>
</dbReference>
<comment type="function">
    <text evidence="2">APS kinase catalyzes the synthesis of activated sulfate.</text>
</comment>
<dbReference type="GO" id="GO:0005525">
    <property type="term" value="F:GTP binding"/>
    <property type="evidence" value="ECO:0007669"/>
    <property type="project" value="UniProtKB-UniRule"/>
</dbReference>
<dbReference type="CDD" id="cd02027">
    <property type="entry name" value="APSK"/>
    <property type="match status" value="1"/>
</dbReference>
<dbReference type="SUPFAM" id="SSF50447">
    <property type="entry name" value="Translation proteins"/>
    <property type="match status" value="1"/>
</dbReference>
<evidence type="ECO:0000256" key="5">
    <source>
        <dbReference type="ARBA" id="ARBA00007237"/>
    </source>
</evidence>
<protein>
    <recommendedName>
        <fullName evidence="13 14">Multifunctional fusion protein</fullName>
    </recommendedName>
    <domain>
        <recommendedName>
            <fullName evidence="13">Sulfate adenylyltransferase subunit 1</fullName>
            <ecNumber evidence="13">2.7.7.4</ecNumber>
        </recommendedName>
        <alternativeName>
            <fullName evidence="13">ATP-sulfurylase large subunit</fullName>
        </alternativeName>
        <alternativeName>
            <fullName evidence="13">Sulfate adenylate transferase</fullName>
            <shortName evidence="13">SAT</shortName>
        </alternativeName>
    </domain>
    <domain>
        <recommendedName>
            <fullName evidence="14">Adenylyl-sulfate kinase</fullName>
            <ecNumber evidence="14">2.7.1.25</ecNumber>
        </recommendedName>
        <alternativeName>
            <fullName evidence="14">APS kinase</fullName>
        </alternativeName>
        <alternativeName>
            <fullName evidence="14">ATP adenosine-5'-phosphosulfate 3'-phosphotransferase</fullName>
        </alternativeName>
        <alternativeName>
            <fullName evidence="14">Adenosine-5'-phosphosulfate kinase</fullName>
        </alternativeName>
    </domain>
</protein>
<dbReference type="Proteomes" id="UP000639274">
    <property type="component" value="Chromosome"/>
</dbReference>
<evidence type="ECO:0000256" key="7">
    <source>
        <dbReference type="ARBA" id="ARBA00022695"/>
    </source>
</evidence>
<dbReference type="InterPro" id="IPR041757">
    <property type="entry name" value="CysN_GTP-bd"/>
</dbReference>
<feature type="binding site" evidence="13">
    <location>
        <begin position="109"/>
        <end position="113"/>
    </location>
    <ligand>
        <name>GTP</name>
        <dbReference type="ChEBI" id="CHEBI:37565"/>
    </ligand>
</feature>
<evidence type="ECO:0000256" key="10">
    <source>
        <dbReference type="ARBA" id="ARBA00023134"/>
    </source>
</evidence>
<evidence type="ECO:0000256" key="2">
    <source>
        <dbReference type="ARBA" id="ARBA00002357"/>
    </source>
</evidence>
<comment type="function">
    <text evidence="13">With CysD forms the ATP sulfurylase (ATPS) that catalyzes the adenylation of sulfate producing adenosine 5'-phosphosulfate (APS) and diphosphate, the first enzymatic step in sulfur assimilation pathway. APS synthesis involves the formation of a high-energy phosphoric-sulfuric acid anhydride bond driven by GTP hydrolysis by CysN coupled to ATP hydrolysis by CysD.</text>
</comment>
<proteinExistence type="inferred from homology"/>
<dbReference type="EC" id="2.7.1.25" evidence="14"/>
<keyword evidence="9 13" id="KW-0067">ATP-binding</keyword>
<keyword evidence="7 13" id="KW-0548">Nucleotidyltransferase</keyword>
<dbReference type="HAMAP" id="MF_00065">
    <property type="entry name" value="Adenylyl_sulf_kinase"/>
    <property type="match status" value="1"/>
</dbReference>
<comment type="subunit">
    <text evidence="13">Heterodimer composed of CysD, the smaller subunit, and CysN.</text>
</comment>
<evidence type="ECO:0000256" key="9">
    <source>
        <dbReference type="ARBA" id="ARBA00022840"/>
    </source>
</evidence>
<dbReference type="InterPro" id="IPR009001">
    <property type="entry name" value="Transl_elong_EF1A/Init_IF2_C"/>
</dbReference>
<dbReference type="SUPFAM" id="SSF50465">
    <property type="entry name" value="EF-Tu/eEF-1alpha/eIF2-gamma C-terminal domain"/>
    <property type="match status" value="1"/>
</dbReference>
<dbReference type="GO" id="GO:0000103">
    <property type="term" value="P:sulfate assimilation"/>
    <property type="evidence" value="ECO:0007669"/>
    <property type="project" value="UniProtKB-UniRule"/>
</dbReference>
<feature type="active site" description="Phosphoserine intermediate" evidence="14">
    <location>
        <position position="541"/>
    </location>
</feature>
<dbReference type="GO" id="GO:0070814">
    <property type="term" value="P:hydrogen sulfide biosynthetic process"/>
    <property type="evidence" value="ECO:0007669"/>
    <property type="project" value="UniProtKB-UniRule"/>
</dbReference>
<comment type="catalytic activity">
    <reaction evidence="1 14">
        <text>adenosine 5'-phosphosulfate + ATP = 3'-phosphoadenylyl sulfate + ADP + H(+)</text>
        <dbReference type="Rhea" id="RHEA:24152"/>
        <dbReference type="ChEBI" id="CHEBI:15378"/>
        <dbReference type="ChEBI" id="CHEBI:30616"/>
        <dbReference type="ChEBI" id="CHEBI:58243"/>
        <dbReference type="ChEBI" id="CHEBI:58339"/>
        <dbReference type="ChEBI" id="CHEBI:456216"/>
        <dbReference type="EC" id="2.7.1.25"/>
    </reaction>
</comment>
<dbReference type="PROSITE" id="PS51722">
    <property type="entry name" value="G_TR_2"/>
    <property type="match status" value="1"/>
</dbReference>
<dbReference type="FunFam" id="3.40.50.300:FF:000119">
    <property type="entry name" value="Sulfate adenylyltransferase subunit 1"/>
    <property type="match status" value="1"/>
</dbReference>
<dbReference type="RefSeq" id="WP_200613952.1">
    <property type="nucleotide sequence ID" value="NZ_CP071518.1"/>
</dbReference>
<dbReference type="InterPro" id="IPR044139">
    <property type="entry name" value="CysN_NoDQ_III"/>
</dbReference>
<feature type="binding site" evidence="13">
    <location>
        <begin position="30"/>
        <end position="37"/>
    </location>
    <ligand>
        <name>GTP</name>
        <dbReference type="ChEBI" id="CHEBI:37565"/>
    </ligand>
</feature>
<dbReference type="Gene3D" id="3.40.50.300">
    <property type="entry name" value="P-loop containing nucleotide triphosphate hydrolases"/>
    <property type="match status" value="2"/>
</dbReference>
<dbReference type="Pfam" id="PF00009">
    <property type="entry name" value="GTP_EFTU"/>
    <property type="match status" value="1"/>
</dbReference>
<reference evidence="16 17" key="1">
    <citation type="submission" date="2021-03" db="EMBL/GenBank/DDBJ databases">
        <title>Lysobacter sp. nov. isolated from soil of gangwondo yeongwol, south Korea.</title>
        <authorList>
            <person name="Kim K.R."/>
            <person name="Kim K.H."/>
            <person name="Jeon C.O."/>
        </authorList>
    </citation>
    <scope>NUCLEOTIDE SEQUENCE [LARGE SCALE GENOMIC DNA]</scope>
    <source>
        <strain evidence="16 17">R19</strain>
    </source>
</reference>
<keyword evidence="10 13" id="KW-0342">GTP-binding</keyword>
<dbReference type="GO" id="GO:0005524">
    <property type="term" value="F:ATP binding"/>
    <property type="evidence" value="ECO:0007669"/>
    <property type="project" value="UniProtKB-UniRule"/>
</dbReference>
<feature type="domain" description="Tr-type G" evidence="15">
    <location>
        <begin position="21"/>
        <end position="235"/>
    </location>
</feature>
<dbReference type="InterPro" id="IPR002891">
    <property type="entry name" value="APS"/>
</dbReference>
<dbReference type="NCBIfam" id="TIGR02034">
    <property type="entry name" value="CysN"/>
    <property type="match status" value="1"/>
</dbReference>
<evidence type="ECO:0000313" key="16">
    <source>
        <dbReference type="EMBL" id="QSX78378.1"/>
    </source>
</evidence>
<dbReference type="NCBIfam" id="NF003478">
    <property type="entry name" value="PRK05124.1"/>
    <property type="match status" value="1"/>
</dbReference>
<dbReference type="Pfam" id="PF22594">
    <property type="entry name" value="GTP-eEF1A_C"/>
    <property type="match status" value="1"/>
</dbReference>
<evidence type="ECO:0000256" key="11">
    <source>
        <dbReference type="ARBA" id="ARBA00023268"/>
    </source>
</evidence>
<dbReference type="NCBIfam" id="NF003013">
    <property type="entry name" value="PRK03846.1"/>
    <property type="match status" value="1"/>
</dbReference>
<keyword evidence="14" id="KW-0418">Kinase</keyword>
<keyword evidence="11" id="KW-0511">Multifunctional enzyme</keyword>
<dbReference type="HAMAP" id="MF_00062">
    <property type="entry name" value="Sulf_adenylyltr_sub1"/>
    <property type="match status" value="1"/>
</dbReference>
<dbReference type="EC" id="2.7.7.4" evidence="13"/>
<dbReference type="Pfam" id="PF01583">
    <property type="entry name" value="APS_kinase"/>
    <property type="match status" value="1"/>
</dbReference>
<dbReference type="SUPFAM" id="SSF52540">
    <property type="entry name" value="P-loop containing nucleoside triphosphate hydrolases"/>
    <property type="match status" value="2"/>
</dbReference>
<comment type="function">
    <text evidence="14">Catalyzes the synthesis of activated sulfate.</text>
</comment>
<keyword evidence="8 13" id="KW-0547">Nucleotide-binding</keyword>
<evidence type="ECO:0000256" key="12">
    <source>
        <dbReference type="ARBA" id="ARBA00049370"/>
    </source>
</evidence>
<feature type="binding site" evidence="14">
    <location>
        <begin position="467"/>
        <end position="474"/>
    </location>
    <ligand>
        <name>ATP</name>
        <dbReference type="ChEBI" id="CHEBI:30616"/>
    </ligand>
</feature>
<dbReference type="CDD" id="cd04166">
    <property type="entry name" value="CysN_ATPS"/>
    <property type="match status" value="1"/>
</dbReference>
<dbReference type="InterPro" id="IPR050100">
    <property type="entry name" value="TRAFAC_GTPase_members"/>
</dbReference>
<sequence length="628" mass="68689">MNAERNASAAVAAYLQQHETRGLLRFITCGSVDDGKSTLIGRLLVETRGLFDDQLAALDGDSRRHGTQGDAIDYALLLDGLQAEREQGITIDVAYRFFGIQHRRFIVADCPGHEQYTRNMATGASTADLAVVLVDARKGLLTQTRRHSYIAALLGIRHVLLAVNKMDLVEYDQAVFEGIRESYGVLAGQLGIDHVTAIPLSALEGDNLLLRSPNTPWYQGPSVIEHLEGVQIQPHGRDVGFRLPVQWVNRPHQDFRGFVGTIASGAVKPGDEVVALPSGRRSRVARVIAAGGDDATAASADQAVTLTLTDELDISRGDVIASAAQPAQVADQFAAHLLWMGDQPLLPGRPYWLRIGTRKVSASVTEIKHRIDVNTQEQLAAKHLGLNEVGYCNLHLDQPVAFEAYVDNRALGGFILIDRQTNATVGAGTLDFALRRAGNIHWQHVDVDKAARARSKAQVPRCAWFTGLSGSGKSSIANLVEKRLHAMGHHCYILDGDNVRHGLNKDLGFTDEDRVENIRRVAEVARLMVDAGLIVLVSFISPFRAERRMARALFDVDEFIEVFVSTPLEVAEGRDVKGLYAKARAGSIPNFTGIDSPYEVPERAELVLDTVEQTPEALAQLVIDRLLE</sequence>
<evidence type="ECO:0000256" key="14">
    <source>
        <dbReference type="HAMAP-Rule" id="MF_00065"/>
    </source>
</evidence>
<name>A0A974Y0M0_9GAMM</name>
<keyword evidence="6 13" id="KW-0808">Transferase</keyword>
<dbReference type="PRINTS" id="PR00315">
    <property type="entry name" value="ELONGATNFCT"/>
</dbReference>
<gene>
    <name evidence="13 16" type="primary">cysN</name>
    <name evidence="14" type="synonym">cysC</name>
    <name evidence="16" type="ORF">I8J32_017300</name>
</gene>